<reference evidence="1 2" key="1">
    <citation type="submission" date="2017-11" db="EMBL/GenBank/DDBJ databases">
        <title>Genomic Encyclopedia of Archaeal and Bacterial Type Strains, Phase II (KMG-II): From Individual Species to Whole Genera.</title>
        <authorList>
            <person name="Goeker M."/>
        </authorList>
    </citation>
    <scope>NUCLEOTIDE SEQUENCE [LARGE SCALE GENOMIC DNA]</scope>
    <source>
        <strain evidence="1 2">DSM 27393</strain>
    </source>
</reference>
<name>A0A2M9CF36_9MICO</name>
<dbReference type="PROSITE" id="PS51257">
    <property type="entry name" value="PROKAR_LIPOPROTEIN"/>
    <property type="match status" value="1"/>
</dbReference>
<evidence type="ECO:0000313" key="2">
    <source>
        <dbReference type="Proteomes" id="UP000228758"/>
    </source>
</evidence>
<protein>
    <submittedName>
        <fullName evidence="1">Uncharacterized protein</fullName>
    </submittedName>
</protein>
<keyword evidence="2" id="KW-1185">Reference proteome</keyword>
<organism evidence="1 2">
    <name type="scientific">Diaminobutyricimonas aerilata</name>
    <dbReference type="NCBI Taxonomy" id="1162967"/>
    <lineage>
        <taxon>Bacteria</taxon>
        <taxon>Bacillati</taxon>
        <taxon>Actinomycetota</taxon>
        <taxon>Actinomycetes</taxon>
        <taxon>Micrococcales</taxon>
        <taxon>Microbacteriaceae</taxon>
        <taxon>Diaminobutyricimonas</taxon>
    </lineage>
</organism>
<dbReference type="RefSeq" id="WP_100362912.1">
    <property type="nucleotide sequence ID" value="NZ_PGFF01000001.1"/>
</dbReference>
<gene>
    <name evidence="1" type="ORF">CLV46_0020</name>
</gene>
<sequence>MNRQFNRPLVVTGFVVAAVALLSGCSRPQFVSEPNKVAEPDVVWSQEPNGPLDNDPYVQWLRGYFESYQLAVNTQDFSIAQLREHRTEEQVLNLYESFDETHSPSHLFGGPWIFEPLSVEPDGEGGAVIEVCRPAHGTYEVSRKTGEITSEPNLDDTRIDGYVIVADGPGEMHVSKIYGASPSFEGREKCTLDNAAVGVYDPLPEVRSWDDVVAPVGYEDDSRR</sequence>
<dbReference type="AlphaFoldDB" id="A0A2M9CF36"/>
<dbReference type="EMBL" id="PGFF01000001">
    <property type="protein sequence ID" value="PJJ70498.1"/>
    <property type="molecule type" value="Genomic_DNA"/>
</dbReference>
<proteinExistence type="predicted"/>
<comment type="caution">
    <text evidence="1">The sequence shown here is derived from an EMBL/GenBank/DDBJ whole genome shotgun (WGS) entry which is preliminary data.</text>
</comment>
<dbReference type="Proteomes" id="UP000228758">
    <property type="component" value="Unassembled WGS sequence"/>
</dbReference>
<dbReference type="OrthoDB" id="4945911at2"/>
<evidence type="ECO:0000313" key="1">
    <source>
        <dbReference type="EMBL" id="PJJ70498.1"/>
    </source>
</evidence>
<accession>A0A2M9CF36</accession>